<evidence type="ECO:0000313" key="2">
    <source>
        <dbReference type="EMBL" id="KAL0096023.1"/>
    </source>
</evidence>
<dbReference type="EMBL" id="JBCLYO010000001">
    <property type="protein sequence ID" value="KAL0096023.1"/>
    <property type="molecule type" value="Genomic_DNA"/>
</dbReference>
<gene>
    <name evidence="2" type="ORF">J3Q64DRAFT_1705853</name>
</gene>
<protein>
    <submittedName>
        <fullName evidence="2">Uncharacterized protein</fullName>
    </submittedName>
</protein>
<keyword evidence="1" id="KW-0812">Transmembrane</keyword>
<keyword evidence="1" id="KW-0472">Membrane</keyword>
<comment type="caution">
    <text evidence="2">The sequence shown here is derived from an EMBL/GenBank/DDBJ whole genome shotgun (WGS) entry which is preliminary data.</text>
</comment>
<keyword evidence="1" id="KW-1133">Transmembrane helix</keyword>
<proteinExistence type="predicted"/>
<evidence type="ECO:0000313" key="3">
    <source>
        <dbReference type="Proteomes" id="UP001448207"/>
    </source>
</evidence>
<feature type="non-terminal residue" evidence="2">
    <location>
        <position position="67"/>
    </location>
</feature>
<feature type="transmembrane region" description="Helical" evidence="1">
    <location>
        <begin position="35"/>
        <end position="65"/>
    </location>
</feature>
<dbReference type="Proteomes" id="UP001448207">
    <property type="component" value="Unassembled WGS sequence"/>
</dbReference>
<organism evidence="2 3">
    <name type="scientific">Phycomyces blakesleeanus</name>
    <dbReference type="NCBI Taxonomy" id="4837"/>
    <lineage>
        <taxon>Eukaryota</taxon>
        <taxon>Fungi</taxon>
        <taxon>Fungi incertae sedis</taxon>
        <taxon>Mucoromycota</taxon>
        <taxon>Mucoromycotina</taxon>
        <taxon>Mucoromycetes</taxon>
        <taxon>Mucorales</taxon>
        <taxon>Phycomycetaceae</taxon>
        <taxon>Phycomyces</taxon>
    </lineage>
</organism>
<sequence length="67" mass="8044">MSILNILCTVCVNTMRTFACVFSPLHLFCLSFKRIFLYFFSSLISPFFSHFFFLPFQCIFFTMFIRI</sequence>
<reference evidence="2 3" key="1">
    <citation type="submission" date="2024-04" db="EMBL/GenBank/DDBJ databases">
        <title>Symmetric and asymmetric DNA N6-adenine methylation regulates different biological responses in Mucorales.</title>
        <authorList>
            <consortium name="Lawrence Berkeley National Laboratory"/>
            <person name="Lax C."/>
            <person name="Mondo S.J."/>
            <person name="Osorio-Concepcion M."/>
            <person name="Muszewska A."/>
            <person name="Corrochano-Luque M."/>
            <person name="Gutierrez G."/>
            <person name="Riley R."/>
            <person name="Lipzen A."/>
            <person name="Guo J."/>
            <person name="Hundley H."/>
            <person name="Amirebrahimi M."/>
            <person name="Ng V."/>
            <person name="Lorenzo-Gutierrez D."/>
            <person name="Binder U."/>
            <person name="Yang J."/>
            <person name="Song Y."/>
            <person name="Canovas D."/>
            <person name="Navarro E."/>
            <person name="Freitag M."/>
            <person name="Gabaldon T."/>
            <person name="Grigoriev I.V."/>
            <person name="Corrochano L.M."/>
            <person name="Nicolas F.E."/>
            <person name="Garre V."/>
        </authorList>
    </citation>
    <scope>NUCLEOTIDE SEQUENCE [LARGE SCALE GENOMIC DNA]</scope>
    <source>
        <strain evidence="2 3">L51</strain>
    </source>
</reference>
<accession>A0ABR3BBU5</accession>
<evidence type="ECO:0000256" key="1">
    <source>
        <dbReference type="SAM" id="Phobius"/>
    </source>
</evidence>
<name>A0ABR3BBU5_PHYBL</name>
<keyword evidence="3" id="KW-1185">Reference proteome</keyword>